<protein>
    <submittedName>
        <fullName evidence="1">Uncharacterized protein</fullName>
    </submittedName>
</protein>
<dbReference type="AlphaFoldDB" id="A0A6J4TNX6"/>
<dbReference type="EMBL" id="CADCVT010000375">
    <property type="protein sequence ID" value="CAA9528099.1"/>
    <property type="molecule type" value="Genomic_DNA"/>
</dbReference>
<gene>
    <name evidence="1" type="ORF">AVDCRST_MAG85-3423</name>
</gene>
<evidence type="ECO:0000313" key="1">
    <source>
        <dbReference type="EMBL" id="CAA9528099.1"/>
    </source>
</evidence>
<reference evidence="1" key="1">
    <citation type="submission" date="2020-02" db="EMBL/GenBank/DDBJ databases">
        <authorList>
            <person name="Meier V. D."/>
        </authorList>
    </citation>
    <scope>NUCLEOTIDE SEQUENCE</scope>
    <source>
        <strain evidence="1">AVDCRST_MAG85</strain>
    </source>
</reference>
<sequence length="48" mass="5035">MVNVGSSLTALTETATVSVSSIAAPPLWPWSFVFIVSVSVPKVFASPR</sequence>
<name>A0A6J4TNX6_9ACTN</name>
<accession>A0A6J4TNX6</accession>
<proteinExistence type="predicted"/>
<organism evidence="1">
    <name type="scientific">uncultured Solirubrobacteraceae bacterium</name>
    <dbReference type="NCBI Taxonomy" id="1162706"/>
    <lineage>
        <taxon>Bacteria</taxon>
        <taxon>Bacillati</taxon>
        <taxon>Actinomycetota</taxon>
        <taxon>Thermoleophilia</taxon>
        <taxon>Solirubrobacterales</taxon>
        <taxon>Solirubrobacteraceae</taxon>
        <taxon>environmental samples</taxon>
    </lineage>
</organism>